<proteinExistence type="predicted"/>
<reference evidence="1" key="1">
    <citation type="journal article" date="2021" name="Proc. Natl. Acad. Sci. U.S.A.">
        <title>A Catalog of Tens of Thousands of Viruses from Human Metagenomes Reveals Hidden Associations with Chronic Diseases.</title>
        <authorList>
            <person name="Tisza M.J."/>
            <person name="Buck C.B."/>
        </authorList>
    </citation>
    <scope>NUCLEOTIDE SEQUENCE</scope>
    <source>
        <strain evidence="1">CtF2K4</strain>
    </source>
</reference>
<evidence type="ECO:0000313" key="1">
    <source>
        <dbReference type="EMBL" id="DAG05336.1"/>
    </source>
</evidence>
<organism evidence="1">
    <name type="scientific">Siphoviridae sp. ctF2K4</name>
    <dbReference type="NCBI Taxonomy" id="2825401"/>
    <lineage>
        <taxon>Viruses</taxon>
        <taxon>Duplodnaviria</taxon>
        <taxon>Heunggongvirae</taxon>
        <taxon>Uroviricota</taxon>
        <taxon>Caudoviricetes</taxon>
    </lineage>
</organism>
<protein>
    <submittedName>
        <fullName evidence="1">Uncharacterized protein</fullName>
    </submittedName>
</protein>
<name>A0A8S5VF82_9CAUD</name>
<dbReference type="EMBL" id="BK016256">
    <property type="protein sequence ID" value="DAG05336.1"/>
    <property type="molecule type" value="Genomic_DNA"/>
</dbReference>
<sequence>MVPICTELHKKTVVFVKLVFKSSAINCTRV</sequence>
<accession>A0A8S5VF82</accession>